<gene>
    <name evidence="1" type="ORF">HPB50_000240</name>
</gene>
<keyword evidence="2" id="KW-1185">Reference proteome</keyword>
<evidence type="ECO:0000313" key="2">
    <source>
        <dbReference type="Proteomes" id="UP000821845"/>
    </source>
</evidence>
<organism evidence="1 2">
    <name type="scientific">Hyalomma asiaticum</name>
    <name type="common">Tick</name>
    <dbReference type="NCBI Taxonomy" id="266040"/>
    <lineage>
        <taxon>Eukaryota</taxon>
        <taxon>Metazoa</taxon>
        <taxon>Ecdysozoa</taxon>
        <taxon>Arthropoda</taxon>
        <taxon>Chelicerata</taxon>
        <taxon>Arachnida</taxon>
        <taxon>Acari</taxon>
        <taxon>Parasitiformes</taxon>
        <taxon>Ixodida</taxon>
        <taxon>Ixodoidea</taxon>
        <taxon>Ixodidae</taxon>
        <taxon>Hyalomminae</taxon>
        <taxon>Hyalomma</taxon>
    </lineage>
</organism>
<reference evidence="1" key="1">
    <citation type="submission" date="2020-05" db="EMBL/GenBank/DDBJ databases">
        <title>Large-scale comparative analyses of tick genomes elucidate their genetic diversity and vector capacities.</title>
        <authorList>
            <person name="Jia N."/>
            <person name="Wang J."/>
            <person name="Shi W."/>
            <person name="Du L."/>
            <person name="Sun Y."/>
            <person name="Zhan W."/>
            <person name="Jiang J."/>
            <person name="Wang Q."/>
            <person name="Zhang B."/>
            <person name="Ji P."/>
            <person name="Sakyi L.B."/>
            <person name="Cui X."/>
            <person name="Yuan T."/>
            <person name="Jiang B."/>
            <person name="Yang W."/>
            <person name="Lam T.T.-Y."/>
            <person name="Chang Q."/>
            <person name="Ding S."/>
            <person name="Wang X."/>
            <person name="Zhu J."/>
            <person name="Ruan X."/>
            <person name="Zhao L."/>
            <person name="Wei J."/>
            <person name="Que T."/>
            <person name="Du C."/>
            <person name="Cheng J."/>
            <person name="Dai P."/>
            <person name="Han X."/>
            <person name="Huang E."/>
            <person name="Gao Y."/>
            <person name="Liu J."/>
            <person name="Shao H."/>
            <person name="Ye R."/>
            <person name="Li L."/>
            <person name="Wei W."/>
            <person name="Wang X."/>
            <person name="Wang C."/>
            <person name="Yang T."/>
            <person name="Huo Q."/>
            <person name="Li W."/>
            <person name="Guo W."/>
            <person name="Chen H."/>
            <person name="Zhou L."/>
            <person name="Ni X."/>
            <person name="Tian J."/>
            <person name="Zhou Y."/>
            <person name="Sheng Y."/>
            <person name="Liu T."/>
            <person name="Pan Y."/>
            <person name="Xia L."/>
            <person name="Li J."/>
            <person name="Zhao F."/>
            <person name="Cao W."/>
        </authorList>
    </citation>
    <scope>NUCLEOTIDE SEQUENCE</scope>
    <source>
        <strain evidence="1">Hyas-2018</strain>
    </source>
</reference>
<dbReference type="Proteomes" id="UP000821845">
    <property type="component" value="Chromosome 4"/>
</dbReference>
<evidence type="ECO:0000313" key="1">
    <source>
        <dbReference type="EMBL" id="KAH6931753.1"/>
    </source>
</evidence>
<protein>
    <submittedName>
        <fullName evidence="1">Uncharacterized protein</fullName>
    </submittedName>
</protein>
<sequence>MANASHTQLPQVPPAGTTDIPSQPNVSRTDFVMDCMTKLGQAVVVLYPPNTLMAHVLSLLPHAMEPYTTQPVSLLPMPRQLKKWPSPCPLWIPPVTPVVCDSRSAIANFSKGRISPQAASHPPPGTTL</sequence>
<proteinExistence type="predicted"/>
<accession>A0ACB7SA56</accession>
<name>A0ACB7SA56_HYAAI</name>
<comment type="caution">
    <text evidence="1">The sequence shown here is derived from an EMBL/GenBank/DDBJ whole genome shotgun (WGS) entry which is preliminary data.</text>
</comment>
<dbReference type="EMBL" id="CM023484">
    <property type="protein sequence ID" value="KAH6931753.1"/>
    <property type="molecule type" value="Genomic_DNA"/>
</dbReference>